<dbReference type="Proteomes" id="UP000789405">
    <property type="component" value="Unassembled WGS sequence"/>
</dbReference>
<protein>
    <submittedName>
        <fullName evidence="1">25137_t:CDS:1</fullName>
    </submittedName>
</protein>
<proteinExistence type="predicted"/>
<gene>
    <name evidence="1" type="ORF">DERYTH_LOCUS2569</name>
</gene>
<dbReference type="AlphaFoldDB" id="A0A9N8WMM3"/>
<dbReference type="EMBL" id="CAJVPY010000834">
    <property type="protein sequence ID" value="CAG8494244.1"/>
    <property type="molecule type" value="Genomic_DNA"/>
</dbReference>
<accession>A0A9N8WMM3</accession>
<feature type="non-terminal residue" evidence="1">
    <location>
        <position position="1"/>
    </location>
</feature>
<sequence>KVDCLVGETFGESGALIEIGSSSKIIVDSSIVDLSLDSSFNINWSSLIIS</sequence>
<evidence type="ECO:0000313" key="1">
    <source>
        <dbReference type="EMBL" id="CAG8494244.1"/>
    </source>
</evidence>
<evidence type="ECO:0000313" key="2">
    <source>
        <dbReference type="Proteomes" id="UP000789405"/>
    </source>
</evidence>
<comment type="caution">
    <text evidence="1">The sequence shown here is derived from an EMBL/GenBank/DDBJ whole genome shotgun (WGS) entry which is preliminary data.</text>
</comment>
<keyword evidence="2" id="KW-1185">Reference proteome</keyword>
<reference evidence="1" key="1">
    <citation type="submission" date="2021-06" db="EMBL/GenBank/DDBJ databases">
        <authorList>
            <person name="Kallberg Y."/>
            <person name="Tangrot J."/>
            <person name="Rosling A."/>
        </authorList>
    </citation>
    <scope>NUCLEOTIDE SEQUENCE</scope>
    <source>
        <strain evidence="1">MA453B</strain>
    </source>
</reference>
<name>A0A9N8WMM3_9GLOM</name>
<organism evidence="1 2">
    <name type="scientific">Dentiscutata erythropus</name>
    <dbReference type="NCBI Taxonomy" id="1348616"/>
    <lineage>
        <taxon>Eukaryota</taxon>
        <taxon>Fungi</taxon>
        <taxon>Fungi incertae sedis</taxon>
        <taxon>Mucoromycota</taxon>
        <taxon>Glomeromycotina</taxon>
        <taxon>Glomeromycetes</taxon>
        <taxon>Diversisporales</taxon>
        <taxon>Gigasporaceae</taxon>
        <taxon>Dentiscutata</taxon>
    </lineage>
</organism>